<comment type="caution">
    <text evidence="2">The sequence shown here is derived from an EMBL/GenBank/DDBJ whole genome shotgun (WGS) entry which is preliminary data.</text>
</comment>
<dbReference type="AlphaFoldDB" id="A0A7W7MVJ4"/>
<accession>A0A7W7MVJ4</accession>
<gene>
    <name evidence="2" type="ORF">F4557_001016</name>
    <name evidence="1" type="ORF">GCM10009546_66780</name>
</gene>
<reference evidence="1" key="1">
    <citation type="journal article" date="2014" name="Int. J. Syst. Evol. Microbiol.">
        <title>Complete genome of a new Firmicutes species belonging to the dominant human colonic microbiota ('Ruminococcus bicirculans') reveals two chromosomes and a selective capacity to utilize plant glucans.</title>
        <authorList>
            <consortium name="NISC Comparative Sequencing Program"/>
            <person name="Wegmann U."/>
            <person name="Louis P."/>
            <person name="Goesmann A."/>
            <person name="Henrissat B."/>
            <person name="Duncan S.H."/>
            <person name="Flint H.J."/>
        </authorList>
    </citation>
    <scope>NUCLEOTIDE SEQUENCE</scope>
    <source>
        <strain evidence="1">JCM 10667</strain>
    </source>
</reference>
<dbReference type="PANTHER" id="PTHR30319">
    <property type="entry name" value="PHENYLACETIC ACID REGULATOR-RELATED TRANSCRIPTIONAL REPRESSOR"/>
    <property type="match status" value="1"/>
</dbReference>
<evidence type="ECO:0000313" key="4">
    <source>
        <dbReference type="Proteomes" id="UP001501427"/>
    </source>
</evidence>
<keyword evidence="4" id="KW-1185">Reference proteome</keyword>
<organism evidence="2 3">
    <name type="scientific">Actinomadura livida</name>
    <dbReference type="NCBI Taxonomy" id="79909"/>
    <lineage>
        <taxon>Bacteria</taxon>
        <taxon>Bacillati</taxon>
        <taxon>Actinomycetota</taxon>
        <taxon>Actinomycetes</taxon>
        <taxon>Streptosporangiales</taxon>
        <taxon>Thermomonosporaceae</taxon>
        <taxon>Actinomadura</taxon>
    </lineage>
</organism>
<protein>
    <submittedName>
        <fullName evidence="1">PaaX family transcriptional regulator C-terminal domain-containing protein</fullName>
    </submittedName>
    <submittedName>
        <fullName evidence="2">Phenylacetic acid degradation operon negative regulatory protein</fullName>
    </submittedName>
</protein>
<dbReference type="PANTHER" id="PTHR30319:SF1">
    <property type="entry name" value="TRANSCRIPTIONAL REPRESSOR PAAX"/>
    <property type="match status" value="1"/>
</dbReference>
<dbReference type="InterPro" id="IPR036388">
    <property type="entry name" value="WH-like_DNA-bd_sf"/>
</dbReference>
<evidence type="ECO:0000313" key="1">
    <source>
        <dbReference type="EMBL" id="GAA0595304.1"/>
    </source>
</evidence>
<dbReference type="Gene3D" id="1.10.10.10">
    <property type="entry name" value="Winged helix-like DNA-binding domain superfamily/Winged helix DNA-binding domain"/>
    <property type="match status" value="1"/>
</dbReference>
<dbReference type="Proteomes" id="UP001501427">
    <property type="component" value="Unassembled WGS sequence"/>
</dbReference>
<sequence length="268" mass="30062">MSEPTARKLLLDLVTARPRARFSIAALCRAGEIVGLSAPSIRMAAQRLHEEGVLERAGRGVYLPRPARLRTYPHVEQWTTRHRSRVPWTGRWAAVENSATARTDRAVLRHHDRAVRLLGFHAWRGALHVRPDNLRGGVDALRRTLRDTGMAPDAVVFAIDRLDPDTDRELRRLWDAADLAAGLDRTAEELTRSRERLGTLTPEEFARESLLLGSRAIATILHDPLLPEDLCDPGPHERLVALTRDYQDAAQAIWGRLLDLDGTSRDDG</sequence>
<dbReference type="RefSeq" id="WP_184880139.1">
    <property type="nucleotide sequence ID" value="NZ_BAAAHD010000082.1"/>
</dbReference>
<proteinExistence type="predicted"/>
<reference evidence="4" key="2">
    <citation type="journal article" date="2019" name="Int. J. Syst. Evol. Microbiol.">
        <title>The Global Catalogue of Microorganisms (GCM) 10K type strain sequencing project: providing services to taxonomists for standard genome sequencing and annotation.</title>
        <authorList>
            <consortium name="The Broad Institute Genomics Platform"/>
            <consortium name="The Broad Institute Genome Sequencing Center for Infectious Disease"/>
            <person name="Wu L."/>
            <person name="Ma J."/>
        </authorList>
    </citation>
    <scope>NUCLEOTIDE SEQUENCE [LARGE SCALE GENOMIC DNA]</scope>
    <source>
        <strain evidence="4">JCM 10667</strain>
    </source>
</reference>
<dbReference type="Proteomes" id="UP000549343">
    <property type="component" value="Unassembled WGS sequence"/>
</dbReference>
<reference evidence="1" key="4">
    <citation type="submission" date="2023-12" db="EMBL/GenBank/DDBJ databases">
        <authorList>
            <person name="Sun Q."/>
            <person name="Inoue M."/>
        </authorList>
    </citation>
    <scope>NUCLEOTIDE SEQUENCE</scope>
    <source>
        <strain evidence="1">JCM 10667</strain>
    </source>
</reference>
<name>A0A7W7MVJ4_9ACTN</name>
<dbReference type="EMBL" id="BAAAHD010000082">
    <property type="protein sequence ID" value="GAA0595304.1"/>
    <property type="molecule type" value="Genomic_DNA"/>
</dbReference>
<evidence type="ECO:0000313" key="3">
    <source>
        <dbReference type="Proteomes" id="UP000549343"/>
    </source>
</evidence>
<reference evidence="2 3" key="3">
    <citation type="submission" date="2020-08" db="EMBL/GenBank/DDBJ databases">
        <title>Sequencing the genomes of 1000 actinobacteria strains.</title>
        <authorList>
            <person name="Klenk H.-P."/>
        </authorList>
    </citation>
    <scope>NUCLEOTIDE SEQUENCE [LARGE SCALE GENOMIC DNA]</scope>
    <source>
        <strain evidence="2 3">DSM 44772</strain>
    </source>
</reference>
<dbReference type="GO" id="GO:0006351">
    <property type="term" value="P:DNA-templated transcription"/>
    <property type="evidence" value="ECO:0007669"/>
    <property type="project" value="TreeGrafter"/>
</dbReference>
<dbReference type="EMBL" id="JACHMV010000001">
    <property type="protein sequence ID" value="MBB4772598.1"/>
    <property type="molecule type" value="Genomic_DNA"/>
</dbReference>
<evidence type="ECO:0000313" key="2">
    <source>
        <dbReference type="EMBL" id="MBB4772598.1"/>
    </source>
</evidence>